<accession>T1CGN2</accession>
<dbReference type="InterPro" id="IPR036890">
    <property type="entry name" value="HATPase_C_sf"/>
</dbReference>
<sequence>AEDVVWTNDVSQTLGQQPDNVKNIWHHGFTEMFNNAIDHSEGKSIMVTLTKTAASANMMVSDDGVGIFRKIQSKLGLLDERHAILELSKGKLTTDPKNHSGEGIFFTSRMFDSFDILVGRLILYAPARQAAGLDARGQPRTGWDYGFHVS</sequence>
<dbReference type="Pfam" id="PF13581">
    <property type="entry name" value="HATPase_c_2"/>
    <property type="match status" value="1"/>
</dbReference>
<evidence type="ECO:0000259" key="1">
    <source>
        <dbReference type="Pfam" id="PF13581"/>
    </source>
</evidence>
<dbReference type="InterPro" id="IPR003594">
    <property type="entry name" value="HATPase_dom"/>
</dbReference>
<evidence type="ECO:0000313" key="2">
    <source>
        <dbReference type="EMBL" id="EQD65519.1"/>
    </source>
</evidence>
<organism evidence="2">
    <name type="scientific">mine drainage metagenome</name>
    <dbReference type="NCBI Taxonomy" id="410659"/>
    <lineage>
        <taxon>unclassified sequences</taxon>
        <taxon>metagenomes</taxon>
        <taxon>ecological metagenomes</taxon>
    </lineage>
</organism>
<reference evidence="2" key="2">
    <citation type="journal article" date="2014" name="ISME J.">
        <title>Microbial stratification in low pH oxic and suboxic macroscopic growths along an acid mine drainage.</title>
        <authorList>
            <person name="Mendez-Garcia C."/>
            <person name="Mesa V."/>
            <person name="Sprenger R.R."/>
            <person name="Richter M."/>
            <person name="Diez M.S."/>
            <person name="Solano J."/>
            <person name="Bargiela R."/>
            <person name="Golyshina O.V."/>
            <person name="Manteca A."/>
            <person name="Ramos J.L."/>
            <person name="Gallego J.R."/>
            <person name="Llorente I."/>
            <person name="Martins Dos Santos V.A."/>
            <person name="Jensen O.N."/>
            <person name="Pelaez A.I."/>
            <person name="Sanchez J."/>
            <person name="Ferrer M."/>
        </authorList>
    </citation>
    <scope>NUCLEOTIDE SEQUENCE</scope>
</reference>
<feature type="non-terminal residue" evidence="2">
    <location>
        <position position="1"/>
    </location>
</feature>
<dbReference type="EMBL" id="AUZZ01001147">
    <property type="protein sequence ID" value="EQD65519.1"/>
    <property type="molecule type" value="Genomic_DNA"/>
</dbReference>
<gene>
    <name evidence="2" type="ORF">B2A_01576</name>
</gene>
<feature type="domain" description="Histidine kinase/HSP90-like ATPase" evidence="1">
    <location>
        <begin position="28"/>
        <end position="116"/>
    </location>
</feature>
<dbReference type="SUPFAM" id="SSF55874">
    <property type="entry name" value="ATPase domain of HSP90 chaperone/DNA topoisomerase II/histidine kinase"/>
    <property type="match status" value="1"/>
</dbReference>
<protein>
    <submittedName>
        <fullName evidence="2">Regulatory protein, ArsR</fullName>
    </submittedName>
</protein>
<dbReference type="Gene3D" id="3.30.565.10">
    <property type="entry name" value="Histidine kinase-like ATPase, C-terminal domain"/>
    <property type="match status" value="1"/>
</dbReference>
<name>T1CGN2_9ZZZZ</name>
<proteinExistence type="predicted"/>
<dbReference type="AlphaFoldDB" id="T1CGN2"/>
<comment type="caution">
    <text evidence="2">The sequence shown here is derived from an EMBL/GenBank/DDBJ whole genome shotgun (WGS) entry which is preliminary data.</text>
</comment>
<reference evidence="2" key="1">
    <citation type="submission" date="2013-08" db="EMBL/GenBank/DDBJ databases">
        <authorList>
            <person name="Mendez C."/>
            <person name="Richter M."/>
            <person name="Ferrer M."/>
            <person name="Sanchez J."/>
        </authorList>
    </citation>
    <scope>NUCLEOTIDE SEQUENCE</scope>
</reference>